<dbReference type="AlphaFoldDB" id="A0A084QE74"/>
<keyword evidence="3 6" id="KW-0812">Transmembrane</keyword>
<dbReference type="OMA" id="WFQFYGR"/>
<dbReference type="GO" id="GO:0016020">
    <property type="term" value="C:membrane"/>
    <property type="evidence" value="ECO:0007669"/>
    <property type="project" value="UniProtKB-SubCell"/>
</dbReference>
<dbReference type="EMBL" id="KL660808">
    <property type="protein sequence ID" value="KFA62259.1"/>
    <property type="molecule type" value="Genomic_DNA"/>
</dbReference>
<keyword evidence="9" id="KW-1185">Reference proteome</keyword>
<evidence type="ECO:0000256" key="6">
    <source>
        <dbReference type="SAM" id="Phobius"/>
    </source>
</evidence>
<feature type="transmembrane region" description="Helical" evidence="6">
    <location>
        <begin position="403"/>
        <end position="422"/>
    </location>
</feature>
<evidence type="ECO:0000256" key="5">
    <source>
        <dbReference type="ARBA" id="ARBA00023136"/>
    </source>
</evidence>
<comment type="subcellular location">
    <subcellularLocation>
        <location evidence="1">Membrane</location>
        <topology evidence="1">Multi-pass membrane protein</topology>
    </subcellularLocation>
</comment>
<dbReference type="PROSITE" id="PS50850">
    <property type="entry name" value="MFS"/>
    <property type="match status" value="1"/>
</dbReference>
<dbReference type="Proteomes" id="UP000028524">
    <property type="component" value="Unassembled WGS sequence"/>
</dbReference>
<dbReference type="PANTHER" id="PTHR48022">
    <property type="entry name" value="PLASTIDIC GLUCOSE TRANSPORTER 4"/>
    <property type="match status" value="1"/>
</dbReference>
<dbReference type="InterPro" id="IPR036259">
    <property type="entry name" value="MFS_trans_sf"/>
</dbReference>
<dbReference type="Gene3D" id="1.20.1250.20">
    <property type="entry name" value="MFS general substrate transporter like domains"/>
    <property type="match status" value="1"/>
</dbReference>
<dbReference type="PANTHER" id="PTHR48022:SF29">
    <property type="entry name" value="SUGAR TRANSPORTER, PUTATIVE (AFU_ORTHOLOGUE AFUA_6G14500)-RELATED"/>
    <property type="match status" value="1"/>
</dbReference>
<feature type="transmembrane region" description="Helical" evidence="6">
    <location>
        <begin position="78"/>
        <end position="97"/>
    </location>
</feature>
<feature type="transmembrane region" description="Helical" evidence="6">
    <location>
        <begin position="307"/>
        <end position="329"/>
    </location>
</feature>
<dbReference type="FunFam" id="1.20.1250.20:FF:000117">
    <property type="entry name" value="MFS hexose transporter"/>
    <property type="match status" value="1"/>
</dbReference>
<keyword evidence="5 6" id="KW-0472">Membrane</keyword>
<protein>
    <recommendedName>
        <fullName evidence="7">Major facilitator superfamily (MFS) profile domain-containing protein</fullName>
    </recommendedName>
</protein>
<evidence type="ECO:0000256" key="3">
    <source>
        <dbReference type="ARBA" id="ARBA00022692"/>
    </source>
</evidence>
<proteinExistence type="inferred from homology"/>
<name>A0A084QE74_STAC4</name>
<gene>
    <name evidence="8" type="ORF">S40285_08990</name>
</gene>
<accession>A0A084QE74</accession>
<evidence type="ECO:0000256" key="1">
    <source>
        <dbReference type="ARBA" id="ARBA00004141"/>
    </source>
</evidence>
<feature type="transmembrane region" description="Helical" evidence="6">
    <location>
        <begin position="373"/>
        <end position="391"/>
    </location>
</feature>
<dbReference type="GO" id="GO:0005351">
    <property type="term" value="F:carbohydrate:proton symporter activity"/>
    <property type="evidence" value="ECO:0007669"/>
    <property type="project" value="TreeGrafter"/>
</dbReference>
<dbReference type="InterPro" id="IPR005828">
    <property type="entry name" value="MFS_sugar_transport-like"/>
</dbReference>
<dbReference type="STRING" id="1283841.A0A084QE74"/>
<feature type="transmembrane region" description="Helical" evidence="6">
    <location>
        <begin position="35"/>
        <end position="58"/>
    </location>
</feature>
<dbReference type="InterPro" id="IPR050360">
    <property type="entry name" value="MFS_Sugar_Transporters"/>
</dbReference>
<sequence>MGFTNRHQETLVDPVLTRVVEEDKVPWYKKPNLRYLYFMLLPTCMGVEITSGFDSQLINALQILDTWREFYGHPQGSMLGLIAASYSLGAILSLPFVPIINRRFGRRKAIFIGSWIMVIGAIVQGFSQNSKSLAKRSFKQTYPHFKRLAANYIIARMILGFGIPMCIVAGSALIGELAYAKERPILTSLFNVSYFLGQIVAAGVCYGTNSIITDWGWRVPSLLQIAPSLLQISLVLFLPESPRWLISKDRSEEALEILARYHAEGDRESAFVKAEMAQMTTTHQLELEASKESWMDLLRTVGMRRRALVTMMLGLFTQWSGNTLISYYLNDILLMIGYTDTTTRQEINLTNACWSLVMGTVVALLVKRYRRRVMYMTCVFLLLSVYIGWTISMRYAVDGDSAAGWAVLVFIFLYSPAYNIGYNALTYTYLVELWPFALRSRGISFFQFFGRAASFMTTFVNPIGIQNASWRYLISYCCWLGFEVVFIFFFFPETANKTLEELAFIFEDQATADRMTSAVEKVIHGDAFTEGQSTAVNVEEKEKA</sequence>
<feature type="transmembrane region" description="Helical" evidence="6">
    <location>
        <begin position="153"/>
        <end position="174"/>
    </location>
</feature>
<dbReference type="Pfam" id="PF00083">
    <property type="entry name" value="Sugar_tr"/>
    <property type="match status" value="1"/>
</dbReference>
<reference evidence="8 9" key="1">
    <citation type="journal article" date="2014" name="BMC Genomics">
        <title>Comparative genome sequencing reveals chemotype-specific gene clusters in the toxigenic black mold Stachybotrys.</title>
        <authorList>
            <person name="Semeiks J."/>
            <person name="Borek D."/>
            <person name="Otwinowski Z."/>
            <person name="Grishin N.V."/>
        </authorList>
    </citation>
    <scope>NUCLEOTIDE SEQUENCE [LARGE SCALE GENOMIC DNA]</scope>
    <source>
        <strain evidence="8 9">IBT 40285</strain>
    </source>
</reference>
<comment type="similarity">
    <text evidence="2">Belongs to the major facilitator superfamily. Sugar transporter (TC 2.A.1.1) family.</text>
</comment>
<evidence type="ECO:0000259" key="7">
    <source>
        <dbReference type="PROSITE" id="PS50850"/>
    </source>
</evidence>
<dbReference type="InterPro" id="IPR020846">
    <property type="entry name" value="MFS_dom"/>
</dbReference>
<feature type="transmembrane region" description="Helical" evidence="6">
    <location>
        <begin position="470"/>
        <end position="491"/>
    </location>
</feature>
<evidence type="ECO:0000256" key="2">
    <source>
        <dbReference type="ARBA" id="ARBA00010992"/>
    </source>
</evidence>
<evidence type="ECO:0000313" key="9">
    <source>
        <dbReference type="Proteomes" id="UP000028524"/>
    </source>
</evidence>
<keyword evidence="4 6" id="KW-1133">Transmembrane helix</keyword>
<feature type="transmembrane region" description="Helical" evidence="6">
    <location>
        <begin position="109"/>
        <end position="127"/>
    </location>
</feature>
<evidence type="ECO:0000256" key="4">
    <source>
        <dbReference type="ARBA" id="ARBA00022989"/>
    </source>
</evidence>
<dbReference type="HOGENOM" id="CLU_001265_30_13_1"/>
<feature type="transmembrane region" description="Helical" evidence="6">
    <location>
        <begin position="349"/>
        <end position="366"/>
    </location>
</feature>
<dbReference type="SUPFAM" id="SSF103473">
    <property type="entry name" value="MFS general substrate transporter"/>
    <property type="match status" value="1"/>
</dbReference>
<dbReference type="OrthoDB" id="6133115at2759"/>
<feature type="transmembrane region" description="Helical" evidence="6">
    <location>
        <begin position="443"/>
        <end position="464"/>
    </location>
</feature>
<feature type="domain" description="Major facilitator superfamily (MFS) profile" evidence="7">
    <location>
        <begin position="40"/>
        <end position="495"/>
    </location>
</feature>
<dbReference type="InParanoid" id="A0A084QE74"/>
<organism evidence="8 9">
    <name type="scientific">Stachybotrys chlorohalonatus (strain IBT 40285)</name>
    <dbReference type="NCBI Taxonomy" id="1283841"/>
    <lineage>
        <taxon>Eukaryota</taxon>
        <taxon>Fungi</taxon>
        <taxon>Dikarya</taxon>
        <taxon>Ascomycota</taxon>
        <taxon>Pezizomycotina</taxon>
        <taxon>Sordariomycetes</taxon>
        <taxon>Hypocreomycetidae</taxon>
        <taxon>Hypocreales</taxon>
        <taxon>Stachybotryaceae</taxon>
        <taxon>Stachybotrys</taxon>
    </lineage>
</organism>
<evidence type="ECO:0000313" key="8">
    <source>
        <dbReference type="EMBL" id="KFA62259.1"/>
    </source>
</evidence>